<keyword evidence="1" id="KW-0472">Membrane</keyword>
<evidence type="ECO:0000256" key="1">
    <source>
        <dbReference type="SAM" id="Phobius"/>
    </source>
</evidence>
<sequence length="89" mass="9870">MGDPKNEIPKDYDEIFIGNEDLLPIQTNIDSQKRIIIALAFLIVGFLLSISFIKLSCKRSSRCVITLILTSISLGIGISLILPDFGIYI</sequence>
<keyword evidence="1" id="KW-1133">Transmembrane helix</keyword>
<reference evidence="2" key="1">
    <citation type="submission" date="2022-03" db="EMBL/GenBank/DDBJ databases">
        <title>Draft genome sequence of Aduncisulcus paluster, a free-living microaerophilic Fornicata.</title>
        <authorList>
            <person name="Yuyama I."/>
            <person name="Kume K."/>
            <person name="Tamura T."/>
            <person name="Inagaki Y."/>
            <person name="Hashimoto T."/>
        </authorList>
    </citation>
    <scope>NUCLEOTIDE SEQUENCE</scope>
    <source>
        <strain evidence="2">NY0171</strain>
    </source>
</reference>
<evidence type="ECO:0000313" key="2">
    <source>
        <dbReference type="EMBL" id="GKT32234.1"/>
    </source>
</evidence>
<keyword evidence="1" id="KW-0812">Transmembrane</keyword>
<feature type="transmembrane region" description="Helical" evidence="1">
    <location>
        <begin position="63"/>
        <end position="82"/>
    </location>
</feature>
<comment type="caution">
    <text evidence="2">The sequence shown here is derived from an EMBL/GenBank/DDBJ whole genome shotgun (WGS) entry which is preliminary data.</text>
</comment>
<feature type="transmembrane region" description="Helical" evidence="1">
    <location>
        <begin position="35"/>
        <end position="56"/>
    </location>
</feature>
<evidence type="ECO:0000313" key="3">
    <source>
        <dbReference type="Proteomes" id="UP001057375"/>
    </source>
</evidence>
<protein>
    <submittedName>
        <fullName evidence="2">Uncharacterized protein</fullName>
    </submittedName>
</protein>
<organism evidence="2 3">
    <name type="scientific">Aduncisulcus paluster</name>
    <dbReference type="NCBI Taxonomy" id="2918883"/>
    <lineage>
        <taxon>Eukaryota</taxon>
        <taxon>Metamonada</taxon>
        <taxon>Carpediemonas-like organisms</taxon>
        <taxon>Aduncisulcus</taxon>
    </lineage>
</organism>
<accession>A0ABQ5KLN3</accession>
<dbReference type="EMBL" id="BQXS01009957">
    <property type="protein sequence ID" value="GKT32234.1"/>
    <property type="molecule type" value="Genomic_DNA"/>
</dbReference>
<dbReference type="Proteomes" id="UP001057375">
    <property type="component" value="Unassembled WGS sequence"/>
</dbReference>
<proteinExistence type="predicted"/>
<name>A0ABQ5KLN3_9EUKA</name>
<keyword evidence="3" id="KW-1185">Reference proteome</keyword>
<gene>
    <name evidence="2" type="ORF">ADUPG1_006429</name>
</gene>